<feature type="region of interest" description="Disordered" evidence="1">
    <location>
        <begin position="390"/>
        <end position="488"/>
    </location>
</feature>
<organism evidence="3 4">
    <name type="scientific">Gordonia bronchialis (strain ATCC 25592 / DSM 43247 / BCRC 13721 / JCM 3198 / KCTC 3076 / NBRC 16047 / NCTC 10667)</name>
    <name type="common">Rhodococcus bronchialis</name>
    <dbReference type="NCBI Taxonomy" id="526226"/>
    <lineage>
        <taxon>Bacteria</taxon>
        <taxon>Bacillati</taxon>
        <taxon>Actinomycetota</taxon>
        <taxon>Actinomycetes</taxon>
        <taxon>Mycobacteriales</taxon>
        <taxon>Gordoniaceae</taxon>
        <taxon>Gordonia</taxon>
    </lineage>
</organism>
<dbReference type="STRING" id="526226.Gbro_1598"/>
<dbReference type="AlphaFoldDB" id="D0L786"/>
<feature type="compositionally biased region" description="Low complexity" evidence="1">
    <location>
        <begin position="451"/>
        <end position="488"/>
    </location>
</feature>
<evidence type="ECO:0000256" key="2">
    <source>
        <dbReference type="SAM" id="Phobius"/>
    </source>
</evidence>
<dbReference type="OrthoDB" id="4366784at2"/>
<gene>
    <name evidence="3" type="ordered locus">Gbro_1598</name>
</gene>
<accession>D0L786</accession>
<feature type="transmembrane region" description="Helical" evidence="2">
    <location>
        <begin position="12"/>
        <end position="33"/>
    </location>
</feature>
<dbReference type="EMBL" id="CP001802">
    <property type="protein sequence ID" value="ACY20871.1"/>
    <property type="molecule type" value="Genomic_DNA"/>
</dbReference>
<dbReference type="PANTHER" id="PTHR48098">
    <property type="entry name" value="ENTEROCHELIN ESTERASE-RELATED"/>
    <property type="match status" value="1"/>
</dbReference>
<protein>
    <submittedName>
        <fullName evidence="3">Esterase</fullName>
    </submittedName>
</protein>
<dbReference type="InterPro" id="IPR000801">
    <property type="entry name" value="Esterase-like"/>
</dbReference>
<reference evidence="3 4" key="2">
    <citation type="journal article" date="2010" name="Stand. Genomic Sci.">
        <title>Complete genome sequence of Gordonia bronchialis type strain (3410).</title>
        <authorList>
            <person name="Ivanova N."/>
            <person name="Sikorski J."/>
            <person name="Jando M."/>
            <person name="Lapidus A."/>
            <person name="Nolan M."/>
            <person name="Lucas S."/>
            <person name="Del Rio T.G."/>
            <person name="Tice H."/>
            <person name="Copeland A."/>
            <person name="Cheng J.F."/>
            <person name="Chen F."/>
            <person name="Bruce D."/>
            <person name="Goodwin L."/>
            <person name="Pitluck S."/>
            <person name="Mavromatis K."/>
            <person name="Ovchinnikova G."/>
            <person name="Pati A."/>
            <person name="Chen A."/>
            <person name="Palaniappan K."/>
            <person name="Land M."/>
            <person name="Hauser L."/>
            <person name="Chang Y.J."/>
            <person name="Jeffries C.D."/>
            <person name="Chain P."/>
            <person name="Saunders E."/>
            <person name="Han C."/>
            <person name="Detter J.C."/>
            <person name="Brettin T."/>
            <person name="Rohde M."/>
            <person name="Goker M."/>
            <person name="Bristow J."/>
            <person name="Eisen J.A."/>
            <person name="Markowitz V."/>
            <person name="Hugenholtz P."/>
            <person name="Klenk H.P."/>
            <person name="Kyrpides N.C."/>
        </authorList>
    </citation>
    <scope>NUCLEOTIDE SEQUENCE [LARGE SCALE GENOMIC DNA]</scope>
    <source>
        <strain evidence="4">ATCC 25592 / DSM 43247 / BCRC 13721 / JCM 3198 / KCTC 3076 / NBRC 16047 / NCTC 10667</strain>
    </source>
</reference>
<dbReference type="PANTHER" id="PTHR48098:SF1">
    <property type="entry name" value="DIACYLGLYCEROL ACYLTRANSFERASE_MYCOLYLTRANSFERASE AG85A"/>
    <property type="match status" value="1"/>
</dbReference>
<dbReference type="HOGENOM" id="CLU_026624_3_2_11"/>
<feature type="region of interest" description="Disordered" evidence="1">
    <location>
        <begin position="342"/>
        <end position="366"/>
    </location>
</feature>
<name>D0L786_GORB4</name>
<dbReference type="Proteomes" id="UP000001219">
    <property type="component" value="Chromosome"/>
</dbReference>
<dbReference type="InterPro" id="IPR029058">
    <property type="entry name" value="AB_hydrolase_fold"/>
</dbReference>
<dbReference type="GO" id="GO:0016747">
    <property type="term" value="F:acyltransferase activity, transferring groups other than amino-acyl groups"/>
    <property type="evidence" value="ECO:0007669"/>
    <property type="project" value="TreeGrafter"/>
</dbReference>
<feature type="compositionally biased region" description="Polar residues" evidence="1">
    <location>
        <begin position="345"/>
        <end position="354"/>
    </location>
</feature>
<proteinExistence type="predicted"/>
<evidence type="ECO:0000313" key="3">
    <source>
        <dbReference type="EMBL" id="ACY20871.1"/>
    </source>
</evidence>
<dbReference type="SUPFAM" id="SSF53474">
    <property type="entry name" value="alpha/beta-Hydrolases"/>
    <property type="match status" value="1"/>
</dbReference>
<dbReference type="KEGG" id="gbr:Gbro_1598"/>
<dbReference type="RefSeq" id="WP_012833439.1">
    <property type="nucleotide sequence ID" value="NC_013441.1"/>
</dbReference>
<keyword evidence="4" id="KW-1185">Reference proteome</keyword>
<keyword evidence="2" id="KW-0472">Membrane</keyword>
<feature type="compositionally biased region" description="Low complexity" evidence="1">
    <location>
        <begin position="392"/>
        <end position="434"/>
    </location>
</feature>
<dbReference type="InterPro" id="IPR050583">
    <property type="entry name" value="Mycobacterial_A85_antigen"/>
</dbReference>
<sequence>MSSTTLSPRGRIITGVSVVAILTLALFAASSLFSATNPARALAGHPDILRPGCTWDKSGNYVQNCKVWSKSQNKYVIVQIRASNGSNQGIYLLDGMRAGEDRSAWTTDVQAAKVYDGRTDTTLVMPVGGASSFYTDWDGGAGGDNKTIKQETFLTSELPDYLQENFGVSPNNNAIVGLSMSGGPAVTLAERHPEQFKVVQAMSGYYQTDNPIGYAGVFASQTMVSNYTNGILNMWGTPGSQRWADNDPSKNVAKLKENGQVLIISSGNGFLTASEMKKLSPQDQISAIALEILSAVSTVLFQMQAAQSGASVISLPNYGGHTWENWGRALADGKPHVLEALRNNPPVTTKTQVVSAEGTPDPQGSVKATVAAQKAAAMSPVLDPAVLAADQTSTTETSTTDSSSTESSATEPSATEPSATEPSTTGSATESATPDLTNKVTGTEVPRVPDTTSETAPSATTEEPAPSTDVTPEVTAPTTTTTTPVPTA</sequence>
<keyword evidence="2" id="KW-1133">Transmembrane helix</keyword>
<evidence type="ECO:0000256" key="1">
    <source>
        <dbReference type="SAM" id="MobiDB-lite"/>
    </source>
</evidence>
<dbReference type="ESTHER" id="gorb4-d0l786">
    <property type="family name" value="A85-Mycolyl-transferase"/>
</dbReference>
<dbReference type="Gene3D" id="3.40.50.1820">
    <property type="entry name" value="alpha/beta hydrolase"/>
    <property type="match status" value="1"/>
</dbReference>
<dbReference type="eggNOG" id="COG0627">
    <property type="taxonomic scope" value="Bacteria"/>
</dbReference>
<reference evidence="4" key="1">
    <citation type="submission" date="2009-10" db="EMBL/GenBank/DDBJ databases">
        <title>The complete chromosome of Gordonia bronchialis DSM 43247.</title>
        <authorList>
            <consortium name="US DOE Joint Genome Institute (JGI-PGF)"/>
            <person name="Lucas S."/>
            <person name="Copeland A."/>
            <person name="Lapidus A."/>
            <person name="Glavina del Rio T."/>
            <person name="Dalin E."/>
            <person name="Tice H."/>
            <person name="Bruce D."/>
            <person name="Goodwin L."/>
            <person name="Pitluck S."/>
            <person name="Kyrpides N."/>
            <person name="Mavromatis K."/>
            <person name="Ivanova N."/>
            <person name="Ovchinnikova G."/>
            <person name="Saunders E."/>
            <person name="Brettin T."/>
            <person name="Detter J.C."/>
            <person name="Han C."/>
            <person name="Larimer F."/>
            <person name="Land M."/>
            <person name="Hauser L."/>
            <person name="Markowitz V."/>
            <person name="Cheng J.-F."/>
            <person name="Hugenholtz P."/>
            <person name="Woyke T."/>
            <person name="Wu D."/>
            <person name="Jando M."/>
            <person name="Schneider S."/>
            <person name="Goeker M."/>
            <person name="Klenk H.-P."/>
            <person name="Eisen J.A."/>
        </authorList>
    </citation>
    <scope>NUCLEOTIDE SEQUENCE [LARGE SCALE GENOMIC DNA]</scope>
    <source>
        <strain evidence="4">ATCC 25592 / DSM 43247 / BCRC 13721 / JCM 3198 / KCTC 3076 / NBRC 16047 / NCTC 10667</strain>
    </source>
</reference>
<keyword evidence="2" id="KW-0812">Transmembrane</keyword>
<evidence type="ECO:0000313" key="4">
    <source>
        <dbReference type="Proteomes" id="UP000001219"/>
    </source>
</evidence>
<dbReference type="Pfam" id="PF00756">
    <property type="entry name" value="Esterase"/>
    <property type="match status" value="1"/>
</dbReference>